<proteinExistence type="predicted"/>
<dbReference type="EMBL" id="CP023777">
    <property type="protein sequence ID" value="ATL46219.1"/>
    <property type="molecule type" value="Genomic_DNA"/>
</dbReference>
<organism evidence="5 6">
    <name type="scientific">Chitinophaga caeni</name>
    <dbReference type="NCBI Taxonomy" id="2029983"/>
    <lineage>
        <taxon>Bacteria</taxon>
        <taxon>Pseudomonadati</taxon>
        <taxon>Bacteroidota</taxon>
        <taxon>Chitinophagia</taxon>
        <taxon>Chitinophagales</taxon>
        <taxon>Chitinophagaceae</taxon>
        <taxon>Chitinophaga</taxon>
    </lineage>
</organism>
<dbReference type="SMART" id="SM00895">
    <property type="entry name" value="FCD"/>
    <property type="match status" value="1"/>
</dbReference>
<dbReference type="InterPro" id="IPR011711">
    <property type="entry name" value="GntR_C"/>
</dbReference>
<dbReference type="InterPro" id="IPR008920">
    <property type="entry name" value="TF_FadR/GntR_C"/>
</dbReference>
<dbReference type="AlphaFoldDB" id="A0A291QQD2"/>
<keyword evidence="6" id="KW-1185">Reference proteome</keyword>
<dbReference type="SUPFAM" id="SSF48008">
    <property type="entry name" value="GntR ligand-binding domain-like"/>
    <property type="match status" value="1"/>
</dbReference>
<protein>
    <submittedName>
        <fullName evidence="5">GntR family transcriptional regulator</fullName>
    </submittedName>
</protein>
<dbReference type="Proteomes" id="UP000220133">
    <property type="component" value="Chromosome"/>
</dbReference>
<gene>
    <name evidence="5" type="ORF">COR50_03010</name>
</gene>
<keyword evidence="3" id="KW-0804">Transcription</keyword>
<sequence>MEYSPLNKASLAETIAQKLQERIISGKYLVGEKLPTEPELMDLFGVGRSSIREAIRILVNTGYIIVKQGSGTYVKTNTAPNDLSKRLQLAALQDLVEVRQWLEVKIAEKAAKERSPKDILQMQEALQRRWEFAQAGEVQACISADIQFHSAIAVAAKNAITLELYRTIAQHIQQNFTDLYHDTSTFLETQQLHQALLDAIIAQDQERAWHCAREITGHMQEYKFRNNIEH</sequence>
<dbReference type="KEGG" id="cbae:COR50_03010"/>
<dbReference type="PANTHER" id="PTHR43537:SF5">
    <property type="entry name" value="UXU OPERON TRANSCRIPTIONAL REGULATOR"/>
    <property type="match status" value="1"/>
</dbReference>
<dbReference type="RefSeq" id="WP_098192608.1">
    <property type="nucleotide sequence ID" value="NZ_CP023777.1"/>
</dbReference>
<reference evidence="5 6" key="1">
    <citation type="submission" date="2017-10" db="EMBL/GenBank/DDBJ databases">
        <title>Paenichitinophaga pekingensis gen. nov., sp. nov., isolated from activated sludge.</title>
        <authorList>
            <person name="Jin D."/>
            <person name="Kong X."/>
            <person name="Deng Y."/>
            <person name="Bai Z."/>
        </authorList>
    </citation>
    <scope>NUCLEOTIDE SEQUENCE [LARGE SCALE GENOMIC DNA]</scope>
    <source>
        <strain evidence="5 6">13</strain>
    </source>
</reference>
<dbReference type="InterPro" id="IPR036388">
    <property type="entry name" value="WH-like_DNA-bd_sf"/>
</dbReference>
<evidence type="ECO:0000259" key="4">
    <source>
        <dbReference type="PROSITE" id="PS50949"/>
    </source>
</evidence>
<dbReference type="Pfam" id="PF00392">
    <property type="entry name" value="GntR"/>
    <property type="match status" value="1"/>
</dbReference>
<dbReference type="InterPro" id="IPR000524">
    <property type="entry name" value="Tscrpt_reg_HTH_GntR"/>
</dbReference>
<evidence type="ECO:0000256" key="1">
    <source>
        <dbReference type="ARBA" id="ARBA00023015"/>
    </source>
</evidence>
<dbReference type="CDD" id="cd07377">
    <property type="entry name" value="WHTH_GntR"/>
    <property type="match status" value="1"/>
</dbReference>
<dbReference type="Pfam" id="PF07729">
    <property type="entry name" value="FCD"/>
    <property type="match status" value="1"/>
</dbReference>
<dbReference type="Gene3D" id="1.10.10.10">
    <property type="entry name" value="Winged helix-like DNA-binding domain superfamily/Winged helix DNA-binding domain"/>
    <property type="match status" value="1"/>
</dbReference>
<dbReference type="SMART" id="SM00345">
    <property type="entry name" value="HTH_GNTR"/>
    <property type="match status" value="1"/>
</dbReference>
<dbReference type="GO" id="GO:0003700">
    <property type="term" value="F:DNA-binding transcription factor activity"/>
    <property type="evidence" value="ECO:0007669"/>
    <property type="project" value="InterPro"/>
</dbReference>
<dbReference type="InterPro" id="IPR036390">
    <property type="entry name" value="WH_DNA-bd_sf"/>
</dbReference>
<evidence type="ECO:0000313" key="6">
    <source>
        <dbReference type="Proteomes" id="UP000220133"/>
    </source>
</evidence>
<accession>A0A291QQD2</accession>
<dbReference type="Gene3D" id="1.20.120.530">
    <property type="entry name" value="GntR ligand-binding domain-like"/>
    <property type="match status" value="1"/>
</dbReference>
<dbReference type="GO" id="GO:0003677">
    <property type="term" value="F:DNA binding"/>
    <property type="evidence" value="ECO:0007669"/>
    <property type="project" value="UniProtKB-KW"/>
</dbReference>
<dbReference type="SUPFAM" id="SSF46785">
    <property type="entry name" value="Winged helix' DNA-binding domain"/>
    <property type="match status" value="1"/>
</dbReference>
<dbReference type="PRINTS" id="PR00035">
    <property type="entry name" value="HTHGNTR"/>
</dbReference>
<evidence type="ECO:0000256" key="2">
    <source>
        <dbReference type="ARBA" id="ARBA00023125"/>
    </source>
</evidence>
<dbReference type="OrthoDB" id="9799482at2"/>
<evidence type="ECO:0000313" key="5">
    <source>
        <dbReference type="EMBL" id="ATL46219.1"/>
    </source>
</evidence>
<name>A0A291QQD2_9BACT</name>
<evidence type="ECO:0000256" key="3">
    <source>
        <dbReference type="ARBA" id="ARBA00023163"/>
    </source>
</evidence>
<keyword evidence="1" id="KW-0805">Transcription regulation</keyword>
<feature type="domain" description="HTH gntR-type" evidence="4">
    <location>
        <begin position="9"/>
        <end position="77"/>
    </location>
</feature>
<dbReference type="PANTHER" id="PTHR43537">
    <property type="entry name" value="TRANSCRIPTIONAL REGULATOR, GNTR FAMILY"/>
    <property type="match status" value="1"/>
</dbReference>
<keyword evidence="2" id="KW-0238">DNA-binding</keyword>
<dbReference type="PROSITE" id="PS50949">
    <property type="entry name" value="HTH_GNTR"/>
    <property type="match status" value="1"/>
</dbReference>